<evidence type="ECO:0000256" key="5">
    <source>
        <dbReference type="PIRNR" id="PIRNR005426"/>
    </source>
</evidence>
<dbReference type="Proteomes" id="UP000824029">
    <property type="component" value="Unassembled WGS sequence"/>
</dbReference>
<dbReference type="EMBL" id="DXBZ01000107">
    <property type="protein sequence ID" value="HIZ18572.1"/>
    <property type="molecule type" value="Genomic_DNA"/>
</dbReference>
<comment type="caution">
    <text evidence="7">The sequence shown here is derived from an EMBL/GenBank/DDBJ whole genome shotgun (WGS) entry which is preliminary data.</text>
</comment>
<dbReference type="InterPro" id="IPR029479">
    <property type="entry name" value="Nitroreductase"/>
</dbReference>
<comment type="similarity">
    <text evidence="1 5">Belongs to the flavin oxidoreductase frp family.</text>
</comment>
<keyword evidence="3 5" id="KW-0288">FMN</keyword>
<proteinExistence type="inferred from homology"/>
<dbReference type="AlphaFoldDB" id="A0A9D2IQC3"/>
<gene>
    <name evidence="7" type="ORF">IAA22_05645</name>
</gene>
<dbReference type="Gene3D" id="3.40.109.10">
    <property type="entry name" value="NADH Oxidase"/>
    <property type="match status" value="1"/>
</dbReference>
<organism evidence="7 8">
    <name type="scientific">Candidatus Olsenella stercoravium</name>
    <dbReference type="NCBI Taxonomy" id="2838713"/>
    <lineage>
        <taxon>Bacteria</taxon>
        <taxon>Bacillati</taxon>
        <taxon>Actinomycetota</taxon>
        <taxon>Coriobacteriia</taxon>
        <taxon>Coriobacteriales</taxon>
        <taxon>Atopobiaceae</taxon>
        <taxon>Olsenella</taxon>
    </lineage>
</organism>
<accession>A0A9D2IQC3</accession>
<evidence type="ECO:0000313" key="7">
    <source>
        <dbReference type="EMBL" id="HIZ18572.1"/>
    </source>
</evidence>
<sequence>MNETIAQLHERRSVRAYTDELVSPADERAILEAACQAPTAGNQQLYSIIVVRDQAEKDELAVTCDNQPFIAAAPLVLVFCVDVRRWHQAFLAAGAEAREPGVGDFLLALEDAAIAAQNAVVAAHSLGLGSCYIGDILERREDQARILGCPRHVVPAVMLVIGHPAPGQLRRVKPARLPLEDIVFENRYEERAADRLLEDLRPKAPASRDLADWARAFCERKWNSAFSREMTRSAAAILADFATEVS</sequence>
<keyword evidence="5" id="KW-0521">NADP</keyword>
<dbReference type="InterPro" id="IPR000415">
    <property type="entry name" value="Nitroreductase-like"/>
</dbReference>
<dbReference type="InterPro" id="IPR016446">
    <property type="entry name" value="Flavin_OxRdtase_Frp"/>
</dbReference>
<evidence type="ECO:0000256" key="4">
    <source>
        <dbReference type="ARBA" id="ARBA00023002"/>
    </source>
</evidence>
<dbReference type="SUPFAM" id="SSF55469">
    <property type="entry name" value="FMN-dependent nitroreductase-like"/>
    <property type="match status" value="1"/>
</dbReference>
<keyword evidence="4 5" id="KW-0560">Oxidoreductase</keyword>
<feature type="domain" description="Nitroreductase" evidence="6">
    <location>
        <begin position="10"/>
        <end position="163"/>
    </location>
</feature>
<protein>
    <submittedName>
        <fullName evidence="7">Nitroreductase family protein</fullName>
    </submittedName>
</protein>
<evidence type="ECO:0000256" key="1">
    <source>
        <dbReference type="ARBA" id="ARBA00008366"/>
    </source>
</evidence>
<dbReference type="PANTHER" id="PTHR43425:SF2">
    <property type="entry name" value="OXYGEN-INSENSITIVE NADPH NITROREDUCTASE"/>
    <property type="match status" value="1"/>
</dbReference>
<evidence type="ECO:0000259" key="6">
    <source>
        <dbReference type="Pfam" id="PF00881"/>
    </source>
</evidence>
<dbReference type="PANTHER" id="PTHR43425">
    <property type="entry name" value="OXYGEN-INSENSITIVE NADPH NITROREDUCTASE"/>
    <property type="match status" value="1"/>
</dbReference>
<reference evidence="7" key="2">
    <citation type="submission" date="2021-04" db="EMBL/GenBank/DDBJ databases">
        <authorList>
            <person name="Gilroy R."/>
        </authorList>
    </citation>
    <scope>NUCLEOTIDE SEQUENCE</scope>
    <source>
        <strain evidence="7">ChiHecolR3B27-1887</strain>
    </source>
</reference>
<evidence type="ECO:0000256" key="3">
    <source>
        <dbReference type="ARBA" id="ARBA00022643"/>
    </source>
</evidence>
<evidence type="ECO:0000256" key="2">
    <source>
        <dbReference type="ARBA" id="ARBA00022630"/>
    </source>
</evidence>
<keyword evidence="2 5" id="KW-0285">Flavoprotein</keyword>
<dbReference type="Pfam" id="PF00881">
    <property type="entry name" value="Nitroreductase"/>
    <property type="match status" value="1"/>
</dbReference>
<dbReference type="PIRSF" id="PIRSF005426">
    <property type="entry name" value="Frp"/>
    <property type="match status" value="1"/>
</dbReference>
<reference evidence="7" key="1">
    <citation type="journal article" date="2021" name="PeerJ">
        <title>Extensive microbial diversity within the chicken gut microbiome revealed by metagenomics and culture.</title>
        <authorList>
            <person name="Gilroy R."/>
            <person name="Ravi A."/>
            <person name="Getino M."/>
            <person name="Pursley I."/>
            <person name="Horton D.L."/>
            <person name="Alikhan N.F."/>
            <person name="Baker D."/>
            <person name="Gharbi K."/>
            <person name="Hall N."/>
            <person name="Watson M."/>
            <person name="Adriaenssens E.M."/>
            <person name="Foster-Nyarko E."/>
            <person name="Jarju S."/>
            <person name="Secka A."/>
            <person name="Antonio M."/>
            <person name="Oren A."/>
            <person name="Chaudhuri R.R."/>
            <person name="La Ragione R."/>
            <person name="Hildebrand F."/>
            <person name="Pallen M.J."/>
        </authorList>
    </citation>
    <scope>NUCLEOTIDE SEQUENCE</scope>
    <source>
        <strain evidence="7">ChiHecolR3B27-1887</strain>
    </source>
</reference>
<evidence type="ECO:0000313" key="8">
    <source>
        <dbReference type="Proteomes" id="UP000824029"/>
    </source>
</evidence>
<name>A0A9D2IQC3_9ACTN</name>
<dbReference type="GO" id="GO:0016491">
    <property type="term" value="F:oxidoreductase activity"/>
    <property type="evidence" value="ECO:0007669"/>
    <property type="project" value="UniProtKB-UniRule"/>
</dbReference>